<comment type="caution">
    <text evidence="9">The sequence shown here is derived from an EMBL/GenBank/DDBJ whole genome shotgun (WGS) entry which is preliminary data.</text>
</comment>
<feature type="transmembrane region" description="Helical" evidence="7">
    <location>
        <begin position="165"/>
        <end position="193"/>
    </location>
</feature>
<keyword evidence="3 7" id="KW-1133">Transmembrane helix</keyword>
<dbReference type="EMBL" id="ABDF02000049">
    <property type="protein sequence ID" value="EHK21986.1"/>
    <property type="molecule type" value="Genomic_DNA"/>
</dbReference>
<evidence type="ECO:0000256" key="2">
    <source>
        <dbReference type="ARBA" id="ARBA00022692"/>
    </source>
</evidence>
<organism evidence="9 10">
    <name type="scientific">Hypocrea virens (strain Gv29-8 / FGSC 10586)</name>
    <name type="common">Gliocladium virens</name>
    <name type="synonym">Trichoderma virens</name>
    <dbReference type="NCBI Taxonomy" id="413071"/>
    <lineage>
        <taxon>Eukaryota</taxon>
        <taxon>Fungi</taxon>
        <taxon>Dikarya</taxon>
        <taxon>Ascomycota</taxon>
        <taxon>Pezizomycotina</taxon>
        <taxon>Sordariomycetes</taxon>
        <taxon>Hypocreomycetidae</taxon>
        <taxon>Hypocreales</taxon>
        <taxon>Hypocreaceae</taxon>
        <taxon>Trichoderma</taxon>
    </lineage>
</organism>
<dbReference type="OMA" id="WSTIEQG"/>
<dbReference type="GeneID" id="25795334"/>
<dbReference type="GO" id="GO:0016020">
    <property type="term" value="C:membrane"/>
    <property type="evidence" value="ECO:0007669"/>
    <property type="project" value="UniProtKB-SubCell"/>
</dbReference>
<feature type="region of interest" description="Disordered" evidence="6">
    <location>
        <begin position="314"/>
        <end position="364"/>
    </location>
</feature>
<evidence type="ECO:0000256" key="3">
    <source>
        <dbReference type="ARBA" id="ARBA00022989"/>
    </source>
</evidence>
<keyword evidence="4 7" id="KW-0472">Membrane</keyword>
<gene>
    <name evidence="9" type="ORF">TRIVIDRAFT_53542</name>
</gene>
<keyword evidence="2 7" id="KW-0812">Transmembrane</keyword>
<comment type="subcellular location">
    <subcellularLocation>
        <location evidence="1">Membrane</location>
        <topology evidence="1">Multi-pass membrane protein</topology>
    </subcellularLocation>
</comment>
<dbReference type="InParanoid" id="G9MU99"/>
<dbReference type="RefSeq" id="XP_013956179.1">
    <property type="nucleotide sequence ID" value="XM_014100704.1"/>
</dbReference>
<dbReference type="eggNOG" id="ENOG502SMC3">
    <property type="taxonomic scope" value="Eukaryota"/>
</dbReference>
<feature type="transmembrane region" description="Helical" evidence="7">
    <location>
        <begin position="12"/>
        <end position="34"/>
    </location>
</feature>
<dbReference type="InterPro" id="IPR049326">
    <property type="entry name" value="Rhodopsin_dom_fungi"/>
</dbReference>
<dbReference type="Pfam" id="PF20684">
    <property type="entry name" value="Fung_rhodopsin"/>
    <property type="match status" value="1"/>
</dbReference>
<proteinExistence type="inferred from homology"/>
<sequence length="364" mass="40886">MENLNHDNRGPQLLAVNIFFGIVALITVILRGYTRAFIVKAFGADDWLMFAATAVFIAYCCISSAGVYYGTGQHMYNLELENMEKALMFWWLCYLLYSVIVIFIKISFGWFLLRIVTTRLHSWIIYAAALCSILPRIVFFFVALFQCHPVSYFWDRSQPGSCIQISIIMALVYFDSISTIITDFTFAILPAFVIWNLNLRAQARYALIFLVALGCVASAAVVVRLAYTHTFTNPDFLYATTDIAIWSTVEMGLAISAASMATLRPLVKELGWKLGLASSQPLSRSRGPYGNKIPSSDMHKTNGNNRLDIHVLSEFSQGSNKRGGGREGLGTHARAYSSKNMMRQSYKEANMDLDNESQEQLNDP</sequence>
<reference evidence="9 10" key="1">
    <citation type="journal article" date="2011" name="Genome Biol.">
        <title>Comparative genome sequence analysis underscores mycoparasitism as the ancestral life style of Trichoderma.</title>
        <authorList>
            <person name="Kubicek C.P."/>
            <person name="Herrera-Estrella A."/>
            <person name="Seidl-Seiboth V."/>
            <person name="Martinez D.A."/>
            <person name="Druzhinina I.S."/>
            <person name="Thon M."/>
            <person name="Zeilinger S."/>
            <person name="Casas-Flores S."/>
            <person name="Horwitz B.A."/>
            <person name="Mukherjee P.K."/>
            <person name="Mukherjee M."/>
            <person name="Kredics L."/>
            <person name="Alcaraz L.D."/>
            <person name="Aerts A."/>
            <person name="Antal Z."/>
            <person name="Atanasova L."/>
            <person name="Cervantes-Badillo M.G."/>
            <person name="Challacombe J."/>
            <person name="Chertkov O."/>
            <person name="McCluskey K."/>
            <person name="Coulpier F."/>
            <person name="Deshpande N."/>
            <person name="von Doehren H."/>
            <person name="Ebbole D.J."/>
            <person name="Esquivel-Naranjo E.U."/>
            <person name="Fekete E."/>
            <person name="Flipphi M."/>
            <person name="Glaser F."/>
            <person name="Gomez-Rodriguez E.Y."/>
            <person name="Gruber S."/>
            <person name="Han C."/>
            <person name="Henrissat B."/>
            <person name="Hermosa R."/>
            <person name="Hernandez-Onate M."/>
            <person name="Karaffa L."/>
            <person name="Kosti I."/>
            <person name="Le Crom S."/>
            <person name="Lindquist E."/>
            <person name="Lucas S."/>
            <person name="Luebeck M."/>
            <person name="Luebeck P.S."/>
            <person name="Margeot A."/>
            <person name="Metz B."/>
            <person name="Misra M."/>
            <person name="Nevalainen H."/>
            <person name="Omann M."/>
            <person name="Packer N."/>
            <person name="Perrone G."/>
            <person name="Uresti-Rivera E.E."/>
            <person name="Salamov A."/>
            <person name="Schmoll M."/>
            <person name="Seiboth B."/>
            <person name="Shapiro H."/>
            <person name="Sukno S."/>
            <person name="Tamayo-Ramos J.A."/>
            <person name="Tisch D."/>
            <person name="Wiest A."/>
            <person name="Wilkinson H.H."/>
            <person name="Zhang M."/>
            <person name="Coutinho P.M."/>
            <person name="Kenerley C.M."/>
            <person name="Monte E."/>
            <person name="Baker S.E."/>
            <person name="Grigoriev I.V."/>
        </authorList>
    </citation>
    <scope>NUCLEOTIDE SEQUENCE [LARGE SCALE GENOMIC DNA]</scope>
    <source>
        <strain evidence="10">Gv29-8 / FGSC 10586</strain>
    </source>
</reference>
<feature type="domain" description="Rhodopsin" evidence="8">
    <location>
        <begin position="30"/>
        <end position="268"/>
    </location>
</feature>
<evidence type="ECO:0000256" key="1">
    <source>
        <dbReference type="ARBA" id="ARBA00004141"/>
    </source>
</evidence>
<evidence type="ECO:0000259" key="8">
    <source>
        <dbReference type="Pfam" id="PF20684"/>
    </source>
</evidence>
<accession>G9MU99</accession>
<feature type="transmembrane region" description="Helical" evidence="7">
    <location>
        <begin position="123"/>
        <end position="145"/>
    </location>
</feature>
<dbReference type="Proteomes" id="UP000007115">
    <property type="component" value="Unassembled WGS sequence"/>
</dbReference>
<evidence type="ECO:0000256" key="4">
    <source>
        <dbReference type="ARBA" id="ARBA00023136"/>
    </source>
</evidence>
<dbReference type="AlphaFoldDB" id="G9MU99"/>
<protein>
    <recommendedName>
        <fullName evidence="8">Rhodopsin domain-containing protein</fullName>
    </recommendedName>
</protein>
<evidence type="ECO:0000313" key="10">
    <source>
        <dbReference type="Proteomes" id="UP000007115"/>
    </source>
</evidence>
<comment type="similarity">
    <text evidence="5">Belongs to the SAT4 family.</text>
</comment>
<dbReference type="InterPro" id="IPR052337">
    <property type="entry name" value="SAT4-like"/>
</dbReference>
<dbReference type="OrthoDB" id="3936451at2759"/>
<feature type="transmembrane region" description="Helical" evidence="7">
    <location>
        <begin position="89"/>
        <end position="111"/>
    </location>
</feature>
<name>G9MU99_HYPVG</name>
<dbReference type="PANTHER" id="PTHR33048">
    <property type="entry name" value="PTH11-LIKE INTEGRAL MEMBRANE PROTEIN (AFU_ORTHOLOGUE AFUA_5G11245)"/>
    <property type="match status" value="1"/>
</dbReference>
<evidence type="ECO:0000256" key="6">
    <source>
        <dbReference type="SAM" id="MobiDB-lite"/>
    </source>
</evidence>
<evidence type="ECO:0000313" key="9">
    <source>
        <dbReference type="EMBL" id="EHK21986.1"/>
    </source>
</evidence>
<dbReference type="PANTHER" id="PTHR33048:SF96">
    <property type="entry name" value="INTEGRAL MEMBRANE PROTEIN"/>
    <property type="match status" value="1"/>
</dbReference>
<evidence type="ECO:0000256" key="7">
    <source>
        <dbReference type="SAM" id="Phobius"/>
    </source>
</evidence>
<feature type="transmembrane region" description="Helical" evidence="7">
    <location>
        <begin position="243"/>
        <end position="263"/>
    </location>
</feature>
<keyword evidence="10" id="KW-1185">Reference proteome</keyword>
<evidence type="ECO:0000256" key="5">
    <source>
        <dbReference type="ARBA" id="ARBA00038359"/>
    </source>
</evidence>
<feature type="transmembrane region" description="Helical" evidence="7">
    <location>
        <begin position="205"/>
        <end position="223"/>
    </location>
</feature>
<dbReference type="VEuPathDB" id="FungiDB:TRIVIDRAFT_53542"/>
<dbReference type="HOGENOM" id="CLU_028200_3_4_1"/>
<feature type="transmembrane region" description="Helical" evidence="7">
    <location>
        <begin position="46"/>
        <end position="69"/>
    </location>
</feature>